<keyword evidence="4 7" id="KW-0378">Hydrolase</keyword>
<evidence type="ECO:0000256" key="3">
    <source>
        <dbReference type="ARBA" id="ARBA00022723"/>
    </source>
</evidence>
<dbReference type="InterPro" id="IPR036866">
    <property type="entry name" value="RibonucZ/Hydroxyglut_hydro"/>
</dbReference>
<dbReference type="PANTHER" id="PTHR42978:SF2">
    <property type="entry name" value="102 KBASES UNSTABLE REGION: FROM 1 TO 119443"/>
    <property type="match status" value="1"/>
</dbReference>
<evidence type="ECO:0000256" key="2">
    <source>
        <dbReference type="ARBA" id="ARBA00007749"/>
    </source>
</evidence>
<evidence type="ECO:0000313" key="7">
    <source>
        <dbReference type="EMBL" id="MBB5841740.1"/>
    </source>
</evidence>
<keyword evidence="5" id="KW-0862">Zinc</keyword>
<dbReference type="SMART" id="SM00849">
    <property type="entry name" value="Lactamase_B"/>
    <property type="match status" value="1"/>
</dbReference>
<accession>A0A841ADF9</accession>
<keyword evidence="3" id="KW-0479">Metal-binding</keyword>
<sequence length="275" mass="30162">MSVRAWGPAEALAVTGRPLRIHPMVVGYEPIREDISIIGGDDHVFLLEPVTATAVVYADGWVLLDSGFNVDVIRDPEERRYYFNYDSYTALVPPGDPLPEQVAALGLEWSRLRGCAISHVHVDHTGGLRFVPADVPVVFQRAEYEFGATISPTMGGDYAAVPKDYLRDGLDIVLIEGDVELSPGLTAIDTAGHTPGHQSFVVELASRTVVLACDAADLRKNIVEAIPCGTQMRPEDAAAAQTAVDRLRELDERPGVEVWPGHDPEWWGWKERVVE</sequence>
<dbReference type="GO" id="GO:0016787">
    <property type="term" value="F:hydrolase activity"/>
    <property type="evidence" value="ECO:0007669"/>
    <property type="project" value="UniProtKB-KW"/>
</dbReference>
<dbReference type="PANTHER" id="PTHR42978">
    <property type="entry name" value="QUORUM-QUENCHING LACTONASE YTNP-RELATED-RELATED"/>
    <property type="match status" value="1"/>
</dbReference>
<evidence type="ECO:0000259" key="6">
    <source>
        <dbReference type="SMART" id="SM00849"/>
    </source>
</evidence>
<gene>
    <name evidence="7" type="ORF">HD599_000063</name>
</gene>
<dbReference type="SUPFAM" id="SSF56281">
    <property type="entry name" value="Metallo-hydrolase/oxidoreductase"/>
    <property type="match status" value="1"/>
</dbReference>
<dbReference type="Gene3D" id="3.60.15.10">
    <property type="entry name" value="Ribonuclease Z/Hydroxyacylglutathione hydrolase-like"/>
    <property type="match status" value="1"/>
</dbReference>
<dbReference type="EMBL" id="JACHMJ010000001">
    <property type="protein sequence ID" value="MBB5841740.1"/>
    <property type="molecule type" value="Genomic_DNA"/>
</dbReference>
<dbReference type="Pfam" id="PF00753">
    <property type="entry name" value="Lactamase_B"/>
    <property type="match status" value="1"/>
</dbReference>
<reference evidence="7 8" key="1">
    <citation type="submission" date="2020-08" db="EMBL/GenBank/DDBJ databases">
        <title>Sequencing the genomes of 1000 actinobacteria strains.</title>
        <authorList>
            <person name="Klenk H.-P."/>
        </authorList>
    </citation>
    <scope>NUCLEOTIDE SEQUENCE [LARGE SCALE GENOMIC DNA]</scope>
    <source>
        <strain evidence="7 8">DSM 105784</strain>
    </source>
</reference>
<keyword evidence="8" id="KW-1185">Reference proteome</keyword>
<comment type="cofactor">
    <cofactor evidence="1">
        <name>Zn(2+)</name>
        <dbReference type="ChEBI" id="CHEBI:29105"/>
    </cofactor>
</comment>
<evidence type="ECO:0000313" key="8">
    <source>
        <dbReference type="Proteomes" id="UP000536685"/>
    </source>
</evidence>
<proteinExistence type="inferred from homology"/>
<dbReference type="InterPro" id="IPR051013">
    <property type="entry name" value="MBL_superfamily_lactonases"/>
</dbReference>
<dbReference type="RefSeq" id="WP_184232572.1">
    <property type="nucleotide sequence ID" value="NZ_JACHMJ010000001.1"/>
</dbReference>
<name>A0A841ADF9_9MICO</name>
<dbReference type="CDD" id="cd07729">
    <property type="entry name" value="AHL_lactonase_MBL-fold"/>
    <property type="match status" value="1"/>
</dbReference>
<evidence type="ECO:0000256" key="1">
    <source>
        <dbReference type="ARBA" id="ARBA00001947"/>
    </source>
</evidence>
<organism evidence="7 8">
    <name type="scientific">Conyzicola lurida</name>
    <dbReference type="NCBI Taxonomy" id="1172621"/>
    <lineage>
        <taxon>Bacteria</taxon>
        <taxon>Bacillati</taxon>
        <taxon>Actinomycetota</taxon>
        <taxon>Actinomycetes</taxon>
        <taxon>Micrococcales</taxon>
        <taxon>Microbacteriaceae</taxon>
        <taxon>Conyzicola</taxon>
    </lineage>
</organism>
<dbReference type="GO" id="GO:0046872">
    <property type="term" value="F:metal ion binding"/>
    <property type="evidence" value="ECO:0007669"/>
    <property type="project" value="UniProtKB-KW"/>
</dbReference>
<protein>
    <submittedName>
        <fullName evidence="7">Glyoxylase-like metal-dependent hydrolase (Beta-lactamase superfamily II)</fullName>
    </submittedName>
</protein>
<comment type="similarity">
    <text evidence="2">Belongs to the metallo-beta-lactamase superfamily.</text>
</comment>
<dbReference type="AlphaFoldDB" id="A0A841ADF9"/>
<comment type="caution">
    <text evidence="7">The sequence shown here is derived from an EMBL/GenBank/DDBJ whole genome shotgun (WGS) entry which is preliminary data.</text>
</comment>
<dbReference type="InterPro" id="IPR001279">
    <property type="entry name" value="Metallo-B-lactamas"/>
</dbReference>
<evidence type="ECO:0000256" key="4">
    <source>
        <dbReference type="ARBA" id="ARBA00022801"/>
    </source>
</evidence>
<feature type="domain" description="Metallo-beta-lactamase" evidence="6">
    <location>
        <begin position="49"/>
        <end position="262"/>
    </location>
</feature>
<evidence type="ECO:0000256" key="5">
    <source>
        <dbReference type="ARBA" id="ARBA00022833"/>
    </source>
</evidence>
<dbReference type="Proteomes" id="UP000536685">
    <property type="component" value="Unassembled WGS sequence"/>
</dbReference>